<protein>
    <recommendedName>
        <fullName evidence="4">Glycosyltransferase RgtA/B/C/D-like domain-containing protein</fullName>
    </recommendedName>
</protein>
<organism evidence="2 3">
    <name type="scientific">Gloeothece citriformis (strain PCC 7424)</name>
    <name type="common">Cyanothece sp. (strain PCC 7424)</name>
    <dbReference type="NCBI Taxonomy" id="65393"/>
    <lineage>
        <taxon>Bacteria</taxon>
        <taxon>Bacillati</taxon>
        <taxon>Cyanobacteriota</taxon>
        <taxon>Cyanophyceae</taxon>
        <taxon>Oscillatoriophycideae</taxon>
        <taxon>Chroococcales</taxon>
        <taxon>Aphanothecaceae</taxon>
        <taxon>Gloeothece</taxon>
        <taxon>Gloeothece citriformis</taxon>
    </lineage>
</organism>
<evidence type="ECO:0000313" key="2">
    <source>
        <dbReference type="EMBL" id="ACK69632.1"/>
    </source>
</evidence>
<feature type="transmembrane region" description="Helical" evidence="1">
    <location>
        <begin position="16"/>
        <end position="36"/>
    </location>
</feature>
<keyword evidence="1" id="KW-0812">Transmembrane</keyword>
<gene>
    <name evidence="2" type="ordered locus">PCC7424_1181</name>
</gene>
<feature type="transmembrane region" description="Helical" evidence="1">
    <location>
        <begin position="301"/>
        <end position="318"/>
    </location>
</feature>
<feature type="transmembrane region" description="Helical" evidence="1">
    <location>
        <begin position="363"/>
        <end position="381"/>
    </location>
</feature>
<feature type="transmembrane region" description="Helical" evidence="1">
    <location>
        <begin position="330"/>
        <end position="351"/>
    </location>
</feature>
<feature type="transmembrane region" description="Helical" evidence="1">
    <location>
        <begin position="393"/>
        <end position="414"/>
    </location>
</feature>
<dbReference type="KEGG" id="cyc:PCC7424_1181"/>
<feature type="transmembrane region" description="Helical" evidence="1">
    <location>
        <begin position="174"/>
        <end position="197"/>
    </location>
</feature>
<keyword evidence="1" id="KW-0472">Membrane</keyword>
<evidence type="ECO:0008006" key="4">
    <source>
        <dbReference type="Google" id="ProtNLM"/>
    </source>
</evidence>
<accession>B7K764</accession>
<dbReference type="Proteomes" id="UP000002384">
    <property type="component" value="Chromosome"/>
</dbReference>
<reference evidence="3" key="1">
    <citation type="journal article" date="2011" name="MBio">
        <title>Novel metabolic attributes of the genus Cyanothece, comprising a group of unicellular nitrogen-fixing Cyanobacteria.</title>
        <authorList>
            <person name="Bandyopadhyay A."/>
            <person name="Elvitigala T."/>
            <person name="Welsh E."/>
            <person name="Stockel J."/>
            <person name="Liberton M."/>
            <person name="Min H."/>
            <person name="Sherman L.A."/>
            <person name="Pakrasi H.B."/>
        </authorList>
    </citation>
    <scope>NUCLEOTIDE SEQUENCE [LARGE SCALE GENOMIC DNA]</scope>
    <source>
        <strain evidence="3">PCC 7424</strain>
    </source>
</reference>
<sequence>MLFIFNHLFLKYSKKYVIFWLVLSIFFSIFYSYFALEQAFSGKYIIQDDARQHVFWMARFIDPQLYPNDILADYFQEAAPLGYTKLYQVFSLLGIHPFLLHKLLPLALGLVATSYLFFFTLEILPIPLAGFCAATFLNLSLWTRDDLVSGTPVAFAVPLFCSFLYYYITENKVLTLLSMALLGLFYPQCLLVAFGLISLRIFRLHHKMIKFSAEINDYIWLLAAGLLTFLVLLPYVVFPSSFGEVITKSEAQQLPVFQAEGWSSFFSSHPFQYWFCGKRSGILPTDWCRFYRRGLELLPPQLWLCIILPIGLYVLKKFSFSVEPSPKKAIVLLQLAFVSLTLFLLAHGLAFTLHLPNRYTEHTLKIVFAVSAALLLVRFMLSILGKIPPKTQPLLATLWLFFIIIYIPMGYPLLLINEGYEFPSTDYVKGQYPELYQFLENQPKDSLTASLVPETNNLPSFTQRSILVGGSGYALPYHPQFFQEMERRTLDLIQAQYSSEPEKVSEFINRYGIDFWLLDKSAFTQDYIKQDEWLNAFAHQINPQELLSAQTRPFLEKNLNKCAILQADQLILLDANCLLKISSRAFIKKDS</sequence>
<evidence type="ECO:0000256" key="1">
    <source>
        <dbReference type="SAM" id="Phobius"/>
    </source>
</evidence>
<keyword evidence="3" id="KW-1185">Reference proteome</keyword>
<evidence type="ECO:0000313" key="3">
    <source>
        <dbReference type="Proteomes" id="UP000002384"/>
    </source>
</evidence>
<keyword evidence="1" id="KW-1133">Transmembrane helix</keyword>
<dbReference type="STRING" id="65393.PCC7424_1181"/>
<dbReference type="EMBL" id="CP001291">
    <property type="protein sequence ID" value="ACK69632.1"/>
    <property type="molecule type" value="Genomic_DNA"/>
</dbReference>
<dbReference type="eggNOG" id="ENOG502Z8V5">
    <property type="taxonomic scope" value="Bacteria"/>
</dbReference>
<name>B7K764_GLOC7</name>
<feature type="transmembrane region" description="Helical" evidence="1">
    <location>
        <begin position="124"/>
        <end position="142"/>
    </location>
</feature>
<proteinExistence type="predicted"/>
<dbReference type="AlphaFoldDB" id="B7K764"/>
<dbReference type="HOGENOM" id="CLU_030557_0_0_3"/>
<feature type="transmembrane region" description="Helical" evidence="1">
    <location>
        <begin position="218"/>
        <end position="238"/>
    </location>
</feature>
<feature type="transmembrane region" description="Helical" evidence="1">
    <location>
        <begin position="147"/>
        <end position="168"/>
    </location>
</feature>